<dbReference type="Proteomes" id="UP000053464">
    <property type="component" value="Unassembled WGS sequence"/>
</dbReference>
<dbReference type="RefSeq" id="WP_047002646.1">
    <property type="nucleotide sequence ID" value="NZ_LBHB01000001.1"/>
</dbReference>
<dbReference type="SUPFAM" id="SSF161084">
    <property type="entry name" value="MAPEG domain-like"/>
    <property type="match status" value="1"/>
</dbReference>
<protein>
    <recommendedName>
        <fullName evidence="8">GST-like protein</fullName>
    </recommendedName>
</protein>
<reference evidence="6 7" key="1">
    <citation type="submission" date="2015-04" db="EMBL/GenBank/DDBJ databases">
        <title>The draft genome sequence of Erythrobacter luteus KA37.</title>
        <authorList>
            <person name="Zhuang L."/>
            <person name="Liu Y."/>
            <person name="Shao Z."/>
        </authorList>
    </citation>
    <scope>NUCLEOTIDE SEQUENCE [LARGE SCALE GENOMIC DNA]</scope>
    <source>
        <strain evidence="6 7">KA37</strain>
    </source>
</reference>
<evidence type="ECO:0000256" key="3">
    <source>
        <dbReference type="ARBA" id="ARBA00022989"/>
    </source>
</evidence>
<dbReference type="PANTHER" id="PTHR35814">
    <property type="match status" value="1"/>
</dbReference>
<evidence type="ECO:0008006" key="8">
    <source>
        <dbReference type="Google" id="ProtNLM"/>
    </source>
</evidence>
<dbReference type="AlphaFoldDB" id="A0A0G9MXG1"/>
<organism evidence="6 7">
    <name type="scientific">Aurantiacibacter luteus</name>
    <dbReference type="NCBI Taxonomy" id="1581420"/>
    <lineage>
        <taxon>Bacteria</taxon>
        <taxon>Pseudomonadati</taxon>
        <taxon>Pseudomonadota</taxon>
        <taxon>Alphaproteobacteria</taxon>
        <taxon>Sphingomonadales</taxon>
        <taxon>Erythrobacteraceae</taxon>
        <taxon>Aurantiacibacter</taxon>
    </lineage>
</organism>
<sequence length="131" mass="14478">MADLHISLFSAALAAIINLWLAMRCGRVRISNRILHGDGGDAAMQRHMRAQANFVEYTTFALVLILVLDLADQDGWVLGLTALAYFAARLLHPLGMQADHPARTRQIGIIVTFALLLFWSLWALLVGARVL</sequence>
<dbReference type="GO" id="GO:0016020">
    <property type="term" value="C:membrane"/>
    <property type="evidence" value="ECO:0007669"/>
    <property type="project" value="UniProtKB-SubCell"/>
</dbReference>
<keyword evidence="7" id="KW-1185">Reference proteome</keyword>
<evidence type="ECO:0000256" key="1">
    <source>
        <dbReference type="ARBA" id="ARBA00004370"/>
    </source>
</evidence>
<dbReference type="OrthoDB" id="7619858at2"/>
<keyword evidence="3 5" id="KW-1133">Transmembrane helix</keyword>
<name>A0A0G9MXG1_9SPHN</name>
<comment type="subcellular location">
    <subcellularLocation>
        <location evidence="1">Membrane</location>
    </subcellularLocation>
</comment>
<evidence type="ECO:0000256" key="2">
    <source>
        <dbReference type="ARBA" id="ARBA00022692"/>
    </source>
</evidence>
<dbReference type="Pfam" id="PF01124">
    <property type="entry name" value="MAPEG"/>
    <property type="match status" value="1"/>
</dbReference>
<feature type="transmembrane region" description="Helical" evidence="5">
    <location>
        <begin position="107"/>
        <end position="128"/>
    </location>
</feature>
<evidence type="ECO:0000313" key="7">
    <source>
        <dbReference type="Proteomes" id="UP000053464"/>
    </source>
</evidence>
<dbReference type="InterPro" id="IPR001129">
    <property type="entry name" value="Membr-assoc_MAPEG"/>
</dbReference>
<evidence type="ECO:0000313" key="6">
    <source>
        <dbReference type="EMBL" id="KLE35244.1"/>
    </source>
</evidence>
<evidence type="ECO:0000256" key="4">
    <source>
        <dbReference type="ARBA" id="ARBA00023136"/>
    </source>
</evidence>
<dbReference type="InterPro" id="IPR023352">
    <property type="entry name" value="MAPEG-like_dom_sf"/>
</dbReference>
<dbReference type="PANTHER" id="PTHR35814:SF1">
    <property type="entry name" value="GLUTATHIONE S-TRANSFERASE-RELATED"/>
    <property type="match status" value="1"/>
</dbReference>
<dbReference type="STRING" id="1581420.AAW00_01865"/>
<feature type="transmembrane region" description="Helical" evidence="5">
    <location>
        <begin position="54"/>
        <end position="71"/>
    </location>
</feature>
<evidence type="ECO:0000256" key="5">
    <source>
        <dbReference type="SAM" id="Phobius"/>
    </source>
</evidence>
<dbReference type="PATRIC" id="fig|1581420.6.peg.374"/>
<proteinExistence type="predicted"/>
<dbReference type="Gene3D" id="1.20.120.550">
    <property type="entry name" value="Membrane associated eicosanoid/glutathione metabolism-like domain"/>
    <property type="match status" value="1"/>
</dbReference>
<accession>A0A0G9MXG1</accession>
<comment type="caution">
    <text evidence="6">The sequence shown here is derived from an EMBL/GenBank/DDBJ whole genome shotgun (WGS) entry which is preliminary data.</text>
</comment>
<dbReference type="EMBL" id="LBHB01000001">
    <property type="protein sequence ID" value="KLE35244.1"/>
    <property type="molecule type" value="Genomic_DNA"/>
</dbReference>
<keyword evidence="2 5" id="KW-0812">Transmembrane</keyword>
<keyword evidence="4 5" id="KW-0472">Membrane</keyword>
<feature type="transmembrane region" description="Helical" evidence="5">
    <location>
        <begin position="6"/>
        <end position="23"/>
    </location>
</feature>
<gene>
    <name evidence="6" type="ORF">AAW00_01865</name>
</gene>
<feature type="transmembrane region" description="Helical" evidence="5">
    <location>
        <begin position="77"/>
        <end position="95"/>
    </location>
</feature>